<dbReference type="PANTHER" id="PTHR43777:SF1">
    <property type="entry name" value="MOLYBDENUM COFACTOR CYTIDYLYLTRANSFERASE"/>
    <property type="match status" value="1"/>
</dbReference>
<dbReference type="RefSeq" id="WP_098468001.1">
    <property type="nucleotide sequence ID" value="NZ_PDJD01000001.1"/>
</dbReference>
<dbReference type="GO" id="GO:0016779">
    <property type="term" value="F:nucleotidyltransferase activity"/>
    <property type="evidence" value="ECO:0007669"/>
    <property type="project" value="UniProtKB-KW"/>
</dbReference>
<sequence length="221" mass="22404">MTPTDRTDAARGPVGLVLAAGGGRRFGGPKALARSADGTPWLHLAVRALRAGGCTRVLVALGAGADRARTLLPAGVREVTVPDWSEGLASSLRTALTSPHLAEAAAHTGASGAVVIPVDTPGLPAEAVRRLIAAGEVADHAAALARATYDGRPGHPVLLGRNHWAAIAAELTGDAGAGAYLRRHAAREIPCGDLWDGADADTPGPTGGSGNPDPHRSHRRV</sequence>
<evidence type="ECO:0000259" key="2">
    <source>
        <dbReference type="Pfam" id="PF12804"/>
    </source>
</evidence>
<name>A0A2A9CYL0_9MICO</name>
<dbReference type="SUPFAM" id="SSF53448">
    <property type="entry name" value="Nucleotide-diphospho-sugar transferases"/>
    <property type="match status" value="1"/>
</dbReference>
<dbReference type="PANTHER" id="PTHR43777">
    <property type="entry name" value="MOLYBDENUM COFACTOR CYTIDYLYLTRANSFERASE"/>
    <property type="match status" value="1"/>
</dbReference>
<evidence type="ECO:0000313" key="4">
    <source>
        <dbReference type="Proteomes" id="UP000224915"/>
    </source>
</evidence>
<keyword evidence="4" id="KW-1185">Reference proteome</keyword>
<comment type="caution">
    <text evidence="3">The sequence shown here is derived from an EMBL/GenBank/DDBJ whole genome shotgun (WGS) entry which is preliminary data.</text>
</comment>
<dbReference type="Proteomes" id="UP000224915">
    <property type="component" value="Unassembled WGS sequence"/>
</dbReference>
<dbReference type="Gene3D" id="3.90.550.10">
    <property type="entry name" value="Spore Coat Polysaccharide Biosynthesis Protein SpsA, Chain A"/>
    <property type="match status" value="1"/>
</dbReference>
<proteinExistence type="predicted"/>
<keyword evidence="3" id="KW-0548">Nucleotidyltransferase</keyword>
<accession>A0A2A9CYL0</accession>
<evidence type="ECO:0000313" key="3">
    <source>
        <dbReference type="EMBL" id="PFG18762.1"/>
    </source>
</evidence>
<reference evidence="3 4" key="1">
    <citation type="submission" date="2017-10" db="EMBL/GenBank/DDBJ databases">
        <title>Sequencing the genomes of 1000 actinobacteria strains.</title>
        <authorList>
            <person name="Klenk H.-P."/>
        </authorList>
    </citation>
    <scope>NUCLEOTIDE SEQUENCE [LARGE SCALE GENOMIC DNA]</scope>
    <source>
        <strain evidence="3 4">DSM 21801</strain>
    </source>
</reference>
<gene>
    <name evidence="3" type="ORF">ATL40_0305</name>
</gene>
<evidence type="ECO:0000256" key="1">
    <source>
        <dbReference type="SAM" id="MobiDB-lite"/>
    </source>
</evidence>
<protein>
    <submittedName>
        <fullName evidence="3">Molybdenum cofactor cytidylyltransferase/nicotine blue oxidoreductase</fullName>
    </submittedName>
</protein>
<feature type="domain" description="MobA-like NTP transferase" evidence="2">
    <location>
        <begin position="15"/>
        <end position="184"/>
    </location>
</feature>
<dbReference type="EMBL" id="PDJD01000001">
    <property type="protein sequence ID" value="PFG18762.1"/>
    <property type="molecule type" value="Genomic_DNA"/>
</dbReference>
<dbReference type="InterPro" id="IPR025877">
    <property type="entry name" value="MobA-like_NTP_Trfase"/>
</dbReference>
<dbReference type="Pfam" id="PF12804">
    <property type="entry name" value="NTP_transf_3"/>
    <property type="match status" value="1"/>
</dbReference>
<dbReference type="OrthoDB" id="4427994at2"/>
<organism evidence="3 4">
    <name type="scientific">Serinibacter salmoneus</name>
    <dbReference type="NCBI Taxonomy" id="556530"/>
    <lineage>
        <taxon>Bacteria</taxon>
        <taxon>Bacillati</taxon>
        <taxon>Actinomycetota</taxon>
        <taxon>Actinomycetes</taxon>
        <taxon>Micrococcales</taxon>
        <taxon>Beutenbergiaceae</taxon>
        <taxon>Serinibacter</taxon>
    </lineage>
</organism>
<dbReference type="AlphaFoldDB" id="A0A2A9CYL0"/>
<dbReference type="InterPro" id="IPR029044">
    <property type="entry name" value="Nucleotide-diphossugar_trans"/>
</dbReference>
<keyword evidence="3" id="KW-0808">Transferase</keyword>
<feature type="region of interest" description="Disordered" evidence="1">
    <location>
        <begin position="195"/>
        <end position="221"/>
    </location>
</feature>